<evidence type="ECO:0000256" key="1">
    <source>
        <dbReference type="ARBA" id="ARBA00009502"/>
    </source>
</evidence>
<sequence>MSSWKKAGFSFNKYLAISAETLRSVLKQDLKAEATRRGLTEARATKYSGGFPAETKPLSLSK</sequence>
<dbReference type="GO" id="GO:0005743">
    <property type="term" value="C:mitochondrial inner membrane"/>
    <property type="evidence" value="ECO:0007669"/>
    <property type="project" value="InterPro"/>
</dbReference>
<dbReference type="GeneID" id="30967469"/>
<dbReference type="InterPro" id="IPR036742">
    <property type="entry name" value="ATP_synth_F1_esu_sf_mt"/>
</dbReference>
<name>A0A1D2VBD0_9ASCO</name>
<dbReference type="GO" id="GO:0046933">
    <property type="term" value="F:proton-transporting ATP synthase activity, rotational mechanism"/>
    <property type="evidence" value="ECO:0007669"/>
    <property type="project" value="InterPro"/>
</dbReference>
<protein>
    <submittedName>
        <fullName evidence="2">Uncharacterized protein</fullName>
    </submittedName>
</protein>
<dbReference type="InParanoid" id="A0A1D2VBD0"/>
<reference evidence="3" key="1">
    <citation type="submission" date="2016-05" db="EMBL/GenBank/DDBJ databases">
        <title>Comparative genomics of biotechnologically important yeasts.</title>
        <authorList>
            <consortium name="DOE Joint Genome Institute"/>
            <person name="Riley R."/>
            <person name="Haridas S."/>
            <person name="Wolfe K.H."/>
            <person name="Lopes M.R."/>
            <person name="Hittinger C.T."/>
            <person name="Goker M."/>
            <person name="Salamov A."/>
            <person name="Wisecaver J."/>
            <person name="Long T.M."/>
            <person name="Aerts A.L."/>
            <person name="Barry K."/>
            <person name="Choi C."/>
            <person name="Clum A."/>
            <person name="Coughlan A.Y."/>
            <person name="Deshpande S."/>
            <person name="Douglass A.P."/>
            <person name="Hanson S.J."/>
            <person name="Klenk H.-P."/>
            <person name="Labutti K."/>
            <person name="Lapidus A."/>
            <person name="Lindquist E."/>
            <person name="Lipzen A."/>
            <person name="Meier-Kolthoff J.P."/>
            <person name="Ohm R.A."/>
            <person name="Otillar R.P."/>
            <person name="Pangilinan J."/>
            <person name="Peng Y."/>
            <person name="Rokas A."/>
            <person name="Rosa C.A."/>
            <person name="Scheuner C."/>
            <person name="Sibirny A.A."/>
            <person name="Slot J.C."/>
            <person name="Stielow J.B."/>
            <person name="Sun H."/>
            <person name="Kurtzman C.P."/>
            <person name="Blackwell M."/>
            <person name="Grigoriev I.V."/>
            <person name="Jeffries T.W."/>
        </authorList>
    </citation>
    <scope>NUCLEOTIDE SEQUENCE [LARGE SCALE GENOMIC DNA]</scope>
    <source>
        <strain evidence="3">DSM 1968</strain>
    </source>
</reference>
<dbReference type="AlphaFoldDB" id="A0A1D2VBD0"/>
<organism evidence="2 3">
    <name type="scientific">Ascoidea rubescens DSM 1968</name>
    <dbReference type="NCBI Taxonomy" id="1344418"/>
    <lineage>
        <taxon>Eukaryota</taxon>
        <taxon>Fungi</taxon>
        <taxon>Dikarya</taxon>
        <taxon>Ascomycota</taxon>
        <taxon>Saccharomycotina</taxon>
        <taxon>Saccharomycetes</taxon>
        <taxon>Ascoideaceae</taxon>
        <taxon>Ascoidea</taxon>
    </lineage>
</organism>
<gene>
    <name evidence="2" type="ORF">ASCRUDRAFT_77368</name>
</gene>
<proteinExistence type="inferred from homology"/>
<accession>A0A1D2VBD0</accession>
<dbReference type="RefSeq" id="XP_020045233.1">
    <property type="nucleotide sequence ID" value="XM_020193833.1"/>
</dbReference>
<dbReference type="InterPro" id="IPR006721">
    <property type="entry name" value="ATP_synth_F1_esu_mt"/>
</dbReference>
<dbReference type="Pfam" id="PF04627">
    <property type="entry name" value="ATP-synt_Eps"/>
    <property type="match status" value="1"/>
</dbReference>
<dbReference type="FunCoup" id="A0A1D2VBD0">
    <property type="interactions" value="115"/>
</dbReference>
<evidence type="ECO:0000313" key="3">
    <source>
        <dbReference type="Proteomes" id="UP000095038"/>
    </source>
</evidence>
<dbReference type="EMBL" id="KV454488">
    <property type="protein sequence ID" value="ODV58926.1"/>
    <property type="molecule type" value="Genomic_DNA"/>
</dbReference>
<dbReference type="GO" id="GO:0045259">
    <property type="term" value="C:proton-transporting ATP synthase complex"/>
    <property type="evidence" value="ECO:0007669"/>
    <property type="project" value="InterPro"/>
</dbReference>
<dbReference type="Gene3D" id="1.10.1620.20">
    <property type="entry name" value="ATP synthase, F1 complex, epsilon subunit superfamily, mitochondrial"/>
    <property type="match status" value="1"/>
</dbReference>
<comment type="similarity">
    <text evidence="1">Belongs to the eukaryotic ATPase epsilon family.</text>
</comment>
<dbReference type="Proteomes" id="UP000095038">
    <property type="component" value="Unassembled WGS sequence"/>
</dbReference>
<dbReference type="CDD" id="cd12153">
    <property type="entry name" value="F1-ATPase_epsilon"/>
    <property type="match status" value="1"/>
</dbReference>
<evidence type="ECO:0000313" key="2">
    <source>
        <dbReference type="EMBL" id="ODV58926.1"/>
    </source>
</evidence>
<dbReference type="STRING" id="1344418.A0A1D2VBD0"/>
<dbReference type="OrthoDB" id="269124at2759"/>
<dbReference type="SUPFAM" id="SSF48690">
    <property type="entry name" value="Epsilon subunit of mitochondrial F1F0-ATP synthase"/>
    <property type="match status" value="1"/>
</dbReference>
<keyword evidence="3" id="KW-1185">Reference proteome</keyword>